<dbReference type="SMART" id="SM00858">
    <property type="entry name" value="SAF"/>
    <property type="match status" value="1"/>
</dbReference>
<dbReference type="CDD" id="cd11614">
    <property type="entry name" value="SAF_CpaB_FlgA_like"/>
    <property type="match status" value="1"/>
</dbReference>
<accession>A0A831LHE1</accession>
<dbReference type="EMBL" id="DSDO01000025">
    <property type="protein sequence ID" value="HDR46123.1"/>
    <property type="molecule type" value="Genomic_DNA"/>
</dbReference>
<dbReference type="NCBIfam" id="TIGR03170">
    <property type="entry name" value="flgA_cterm"/>
    <property type="match status" value="1"/>
</dbReference>
<dbReference type="Gene3D" id="2.30.30.760">
    <property type="match status" value="1"/>
</dbReference>
<comment type="caution">
    <text evidence="6">The sequence shown here is derived from an EMBL/GenBank/DDBJ whole genome shotgun (WGS) entry which is preliminary data.</text>
</comment>
<keyword evidence="6" id="KW-0966">Cell projection</keyword>
<keyword evidence="4" id="KW-1005">Bacterial flagellum biogenesis</keyword>
<evidence type="ECO:0000256" key="3">
    <source>
        <dbReference type="ARBA" id="ARBA00022764"/>
    </source>
</evidence>
<evidence type="ECO:0000313" key="6">
    <source>
        <dbReference type="EMBL" id="HDR46123.1"/>
    </source>
</evidence>
<keyword evidence="6" id="KW-0969">Cilium</keyword>
<keyword evidence="2 4" id="KW-0732">Signal</keyword>
<dbReference type="Proteomes" id="UP000886162">
    <property type="component" value="Unassembled WGS sequence"/>
</dbReference>
<proteinExistence type="inferred from homology"/>
<feature type="signal peptide" evidence="4">
    <location>
        <begin position="1"/>
        <end position="25"/>
    </location>
</feature>
<evidence type="ECO:0000256" key="2">
    <source>
        <dbReference type="ARBA" id="ARBA00022729"/>
    </source>
</evidence>
<dbReference type="PANTHER" id="PTHR36307">
    <property type="entry name" value="FLAGELLA BASAL BODY P-RING FORMATION PROTEIN FLGA"/>
    <property type="match status" value="1"/>
</dbReference>
<feature type="chain" id="PRO_5033109391" description="Flagella basal body P-ring formation protein FlgA" evidence="4">
    <location>
        <begin position="26"/>
        <end position="240"/>
    </location>
</feature>
<dbReference type="InterPro" id="IPR017585">
    <property type="entry name" value="SAF_FlgA"/>
</dbReference>
<evidence type="ECO:0000259" key="5">
    <source>
        <dbReference type="SMART" id="SM00858"/>
    </source>
</evidence>
<dbReference type="AlphaFoldDB" id="A0A831LHE1"/>
<comment type="similarity">
    <text evidence="4">Belongs to the FlgA family.</text>
</comment>
<dbReference type="PANTHER" id="PTHR36307:SF1">
    <property type="entry name" value="FLAGELLA BASAL BODY P-RING FORMATION PROTEIN FLGA"/>
    <property type="match status" value="1"/>
</dbReference>
<dbReference type="Pfam" id="PF13144">
    <property type="entry name" value="ChapFlgA"/>
    <property type="match status" value="1"/>
</dbReference>
<keyword evidence="3 4" id="KW-0574">Periplasm</keyword>
<dbReference type="InterPro" id="IPR013974">
    <property type="entry name" value="SAF"/>
</dbReference>
<comment type="subcellular location">
    <subcellularLocation>
        <location evidence="1 4">Periplasm</location>
    </subcellularLocation>
</comment>
<dbReference type="InterPro" id="IPR039246">
    <property type="entry name" value="Flagellar_FlgA"/>
</dbReference>
<comment type="function">
    <text evidence="4">Involved in the assembly process of the P-ring formation. It may associate with FlgF on the rod constituting a structure essential for the P-ring assembly or may act as a modulator protein for the P-ring assembly.</text>
</comment>
<organism evidence="6">
    <name type="scientific">Geoalkalibacter subterraneus</name>
    <dbReference type="NCBI Taxonomy" id="483547"/>
    <lineage>
        <taxon>Bacteria</taxon>
        <taxon>Pseudomonadati</taxon>
        <taxon>Thermodesulfobacteriota</taxon>
        <taxon>Desulfuromonadia</taxon>
        <taxon>Desulfuromonadales</taxon>
        <taxon>Geoalkalibacteraceae</taxon>
        <taxon>Geoalkalibacter</taxon>
    </lineage>
</organism>
<dbReference type="Gene3D" id="3.90.1210.10">
    <property type="entry name" value="Antifreeze-like/N-acetylneuraminic acid synthase C-terminal domain"/>
    <property type="match status" value="1"/>
</dbReference>
<dbReference type="GO" id="GO:0044780">
    <property type="term" value="P:bacterial-type flagellum assembly"/>
    <property type="evidence" value="ECO:0007669"/>
    <property type="project" value="InterPro"/>
</dbReference>
<feature type="domain" description="SAF" evidence="5">
    <location>
        <begin position="116"/>
        <end position="177"/>
    </location>
</feature>
<evidence type="ECO:0000256" key="1">
    <source>
        <dbReference type="ARBA" id="ARBA00004418"/>
    </source>
</evidence>
<name>A0A831LHE1_9BACT</name>
<protein>
    <recommendedName>
        <fullName evidence="4">Flagella basal body P-ring formation protein FlgA</fullName>
    </recommendedName>
</protein>
<evidence type="ECO:0000256" key="4">
    <source>
        <dbReference type="RuleBase" id="RU362063"/>
    </source>
</evidence>
<keyword evidence="6" id="KW-0282">Flagellum</keyword>
<gene>
    <name evidence="6" type="primary">flgA</name>
    <name evidence="6" type="ORF">ENN94_00310</name>
</gene>
<dbReference type="GO" id="GO:0042597">
    <property type="term" value="C:periplasmic space"/>
    <property type="evidence" value="ECO:0007669"/>
    <property type="project" value="UniProtKB-SubCell"/>
</dbReference>
<reference evidence="6" key="1">
    <citation type="journal article" date="2020" name="mSystems">
        <title>Genome- and Community-Level Interaction Insights into Carbon Utilization and Element Cycling Functions of Hydrothermarchaeota in Hydrothermal Sediment.</title>
        <authorList>
            <person name="Zhou Z."/>
            <person name="Liu Y."/>
            <person name="Xu W."/>
            <person name="Pan J."/>
            <person name="Luo Z.H."/>
            <person name="Li M."/>
        </authorList>
    </citation>
    <scope>NUCLEOTIDE SEQUENCE [LARGE SCALE GENOMIC DNA]</scope>
    <source>
        <strain evidence="6">SpSt-1220</strain>
    </source>
</reference>
<sequence length="240" mass="26672">MMTNTGKYVFLLLTTLLLMAGAAFASDDFQVVDSAEIHDMLEDYLAENAGLLPQAEIRIRSLDVYRPLELPPGRLNHEIIPSDPSILNSRRFTFIFRVDDRVVENRSFRAEIEALAPVAVAAGDLRRGVTLGEHDINMVEMDLAQERNPCLDSQELIGKELKRSIRMGRAFDRSWVEEPALVHRGDRVSIVVRSGAMELTATGVAREDGAKDDVVTIRNASSQKDILCRVTAPGVVQVEL</sequence>